<dbReference type="Pfam" id="PF00534">
    <property type="entry name" value="Glycos_transf_1"/>
    <property type="match status" value="1"/>
</dbReference>
<dbReference type="CDD" id="cd03811">
    <property type="entry name" value="GT4_GT28_WabH-like"/>
    <property type="match status" value="1"/>
</dbReference>
<sequence length="332" mass="38613">MHIALFIRNLKGRGVSKAYLNWAKGLQEYFDVHFIIKEDIIEFDTSFLENLHILSTQSEIDNLAKKYNINTIISNNVEFIEPTSIKNKFYSVHMLWSTRLYPKLRIKKFFKLKKEYKNKNIIANSNAVKEDLLKKLFVKPKRIDVINSGYDFDEIKNKSNEKIELNPKSYILNIGAFSEEKNHKLLLEVYKNLNTSLDLVLIGEGHLKEEIKNLAKKLKIENRVKFLGWKSNPYPYIKNAKLSLLTSTNEGLPGVAIESLVLNTPVVSFDSKGIRDILKDEFSKFIAVDKKELIEKTKIALNNYPKIKEDLTNRFYYKNTAKKLKDLIDEVS</sequence>
<reference evidence="4 5" key="1">
    <citation type="journal article" date="2011" name="Stand. Genomic Sci.">
        <title>Draft genome sequence of Caminibacter mediatlanticus strain TB-2, an epsilonproteobacterium isolated from a deep-sea hydrothermal vent.</title>
        <authorList>
            <person name="Giovannelli D."/>
            <person name="Ferriera S."/>
            <person name="Johnson J."/>
            <person name="Kravitz S."/>
            <person name="Perez-Rodriguez I."/>
            <person name="Ricci J."/>
            <person name="O'Brien C."/>
            <person name="Voordeckers J.W."/>
            <person name="Bini E."/>
            <person name="Vetriani C."/>
        </authorList>
    </citation>
    <scope>NUCLEOTIDE SEQUENCE [LARGE SCALE GENOMIC DNA]</scope>
    <source>
        <strain evidence="4 5">TB-2</strain>
    </source>
</reference>
<dbReference type="Proteomes" id="UP000003288">
    <property type="component" value="Unassembled WGS sequence"/>
</dbReference>
<proteinExistence type="predicted"/>
<accession>A0AAI9F289</accession>
<evidence type="ECO:0000313" key="5">
    <source>
        <dbReference type="Proteomes" id="UP000003288"/>
    </source>
</evidence>
<evidence type="ECO:0000313" key="4">
    <source>
        <dbReference type="EMBL" id="EDM23554.1"/>
    </source>
</evidence>
<dbReference type="InterPro" id="IPR001296">
    <property type="entry name" value="Glyco_trans_1"/>
</dbReference>
<evidence type="ECO:0000256" key="2">
    <source>
        <dbReference type="ARBA" id="ARBA00022679"/>
    </source>
</evidence>
<dbReference type="Gene3D" id="3.40.50.2000">
    <property type="entry name" value="Glycogen Phosphorylase B"/>
    <property type="match status" value="2"/>
</dbReference>
<comment type="caution">
    <text evidence="4">The sequence shown here is derived from an EMBL/GenBank/DDBJ whole genome shotgun (WGS) entry which is preliminary data.</text>
</comment>
<keyword evidence="1" id="KW-0328">Glycosyltransferase</keyword>
<keyword evidence="2" id="KW-0808">Transferase</keyword>
<dbReference type="EMBL" id="ABCJ01000004">
    <property type="protein sequence ID" value="EDM23554.1"/>
    <property type="molecule type" value="Genomic_DNA"/>
</dbReference>
<dbReference type="PANTHER" id="PTHR12526:SF510">
    <property type="entry name" value="D-INOSITOL 3-PHOSPHATE GLYCOSYLTRANSFERASE"/>
    <property type="match status" value="1"/>
</dbReference>
<name>A0AAI9F289_9BACT</name>
<dbReference type="PANTHER" id="PTHR12526">
    <property type="entry name" value="GLYCOSYLTRANSFERASE"/>
    <property type="match status" value="1"/>
</dbReference>
<dbReference type="RefSeq" id="WP_007474431.1">
    <property type="nucleotide sequence ID" value="NZ_ABCJ01000004.1"/>
</dbReference>
<evidence type="ECO:0000259" key="3">
    <source>
        <dbReference type="Pfam" id="PF00534"/>
    </source>
</evidence>
<evidence type="ECO:0000256" key="1">
    <source>
        <dbReference type="ARBA" id="ARBA00022676"/>
    </source>
</evidence>
<protein>
    <submittedName>
        <fullName evidence="4">General glycosylation pathway protein</fullName>
    </submittedName>
</protein>
<feature type="domain" description="Glycosyl transferase family 1" evidence="3">
    <location>
        <begin position="161"/>
        <end position="308"/>
    </location>
</feature>
<dbReference type="SUPFAM" id="SSF53756">
    <property type="entry name" value="UDP-Glycosyltransferase/glycogen phosphorylase"/>
    <property type="match status" value="1"/>
</dbReference>
<organism evidence="4 5">
    <name type="scientific">Caminibacter mediatlanticus TB-2</name>
    <dbReference type="NCBI Taxonomy" id="391592"/>
    <lineage>
        <taxon>Bacteria</taxon>
        <taxon>Pseudomonadati</taxon>
        <taxon>Campylobacterota</taxon>
        <taxon>Epsilonproteobacteria</taxon>
        <taxon>Nautiliales</taxon>
        <taxon>Nautiliaceae</taxon>
        <taxon>Caminibacter</taxon>
    </lineage>
</organism>
<gene>
    <name evidence="4" type="ORF">CMTB2_04697</name>
</gene>
<dbReference type="GO" id="GO:0016757">
    <property type="term" value="F:glycosyltransferase activity"/>
    <property type="evidence" value="ECO:0007669"/>
    <property type="project" value="UniProtKB-KW"/>
</dbReference>
<dbReference type="AlphaFoldDB" id="A0AAI9F289"/>